<evidence type="ECO:0000256" key="1">
    <source>
        <dbReference type="SAM" id="Coils"/>
    </source>
</evidence>
<accession>A0A345HCR3</accession>
<protein>
    <recommendedName>
        <fullName evidence="4">Toxic anion resistance protein</fullName>
    </recommendedName>
</protein>
<dbReference type="OrthoDB" id="752086at2"/>
<dbReference type="Proteomes" id="UP000253951">
    <property type="component" value="Chromosome"/>
</dbReference>
<evidence type="ECO:0000313" key="2">
    <source>
        <dbReference type="EMBL" id="AXG74373.1"/>
    </source>
</evidence>
<keyword evidence="3" id="KW-1185">Reference proteome</keyword>
<evidence type="ECO:0000313" key="3">
    <source>
        <dbReference type="Proteomes" id="UP000253951"/>
    </source>
</evidence>
<dbReference type="AlphaFoldDB" id="A0A345HCR3"/>
<dbReference type="KEGG" id="fat:DVK85_09070"/>
<evidence type="ECO:0008006" key="4">
    <source>
        <dbReference type="Google" id="ProtNLM"/>
    </source>
</evidence>
<feature type="coiled-coil region" evidence="1">
    <location>
        <begin position="229"/>
        <end position="270"/>
    </location>
</feature>
<name>A0A345HCR3_9FLAO</name>
<proteinExistence type="predicted"/>
<keyword evidence="1" id="KW-0175">Coiled coil</keyword>
<dbReference type="RefSeq" id="WP_114678131.1">
    <property type="nucleotide sequence ID" value="NZ_CP031188.1"/>
</dbReference>
<organism evidence="2 3">
    <name type="scientific">Flavobacterium arcticum</name>
    <dbReference type="NCBI Taxonomy" id="1784713"/>
    <lineage>
        <taxon>Bacteria</taxon>
        <taxon>Pseudomonadati</taxon>
        <taxon>Bacteroidota</taxon>
        <taxon>Flavobacteriia</taxon>
        <taxon>Flavobacteriales</taxon>
        <taxon>Flavobacteriaceae</taxon>
        <taxon>Flavobacterium</taxon>
    </lineage>
</organism>
<dbReference type="EMBL" id="CP031188">
    <property type="protein sequence ID" value="AXG74373.1"/>
    <property type="molecule type" value="Genomic_DNA"/>
</dbReference>
<sequence>MSNQTSLQVLQRNLSSNNRYGITERKKSEIDSLALQVQDAEYQVELYQSIVSSMTEKANYFQKLLTIADNTRTQTLSNQKLVNQLVYNETVLVKNSNITFNEIEKAKAKTDVLAVNIKIMMDKLIYCVEVINKLSIIVTRKKAVNPLISDELITMLTTAGKDANNVVALALVALKSTFAAQASNMESKAAIELGYIQSQDMLKLLTNVSVSVGKKTKNVSLFTLLNTAYEDAKNNYDIIEDALARATRHLNEAQRHLNKAQVNLTSLQSGLAAANAAALAS</sequence>
<reference evidence="2 3" key="1">
    <citation type="submission" date="2018-07" db="EMBL/GenBank/DDBJ databases">
        <title>Complete genome sequence of Flavobacterium arcticum type strain SM1502T.</title>
        <authorList>
            <person name="Li Y."/>
            <person name="Li D.-D."/>
        </authorList>
    </citation>
    <scope>NUCLEOTIDE SEQUENCE [LARGE SCALE GENOMIC DNA]</scope>
    <source>
        <strain evidence="2 3">SM1502</strain>
    </source>
</reference>
<gene>
    <name evidence="2" type="ORF">DVK85_09070</name>
</gene>